<keyword evidence="3" id="KW-1185">Reference proteome</keyword>
<dbReference type="RefSeq" id="WP_157687365.1">
    <property type="nucleotide sequence ID" value="NZ_JXSZ01000009.1"/>
</dbReference>
<gene>
    <name evidence="2" type="ORF">AFM12_10730</name>
</gene>
<sequence>MTAKEFLETVPPKVNPEENKDLNTALHFDLEDEQYTITVKEGVAELSEGLVGESEVTLKASPDNFVKIASGEMNPMTAMMFGKLKVSNPGAMMKYAKLLGFM</sequence>
<dbReference type="InterPro" id="IPR036527">
    <property type="entry name" value="SCP2_sterol-bd_dom_sf"/>
</dbReference>
<organism evidence="2 3">
    <name type="scientific">Jiulongibacter sediminis</name>
    <dbReference type="NCBI Taxonomy" id="1605367"/>
    <lineage>
        <taxon>Bacteria</taxon>
        <taxon>Pseudomonadati</taxon>
        <taxon>Bacteroidota</taxon>
        <taxon>Cytophagia</taxon>
        <taxon>Cytophagales</taxon>
        <taxon>Leadbetterellaceae</taxon>
        <taxon>Jiulongibacter</taxon>
    </lineage>
</organism>
<dbReference type="STRING" id="1605367.AFM12_10730"/>
<reference evidence="2 3" key="1">
    <citation type="submission" date="2015-07" db="EMBL/GenBank/DDBJ databases">
        <title>The draft genome sequence of Leadbetterella sp. JN14-9.</title>
        <authorList>
            <person name="Liu Y."/>
            <person name="Du J."/>
            <person name="Shao Z."/>
        </authorList>
    </citation>
    <scope>NUCLEOTIDE SEQUENCE [LARGE SCALE GENOMIC DNA]</scope>
    <source>
        <strain evidence="2 3">JN14-9</strain>
    </source>
</reference>
<accession>A0A0P7BLH6</accession>
<evidence type="ECO:0000313" key="2">
    <source>
        <dbReference type="EMBL" id="KPM48105.1"/>
    </source>
</evidence>
<dbReference type="Pfam" id="PF02036">
    <property type="entry name" value="SCP2"/>
    <property type="match status" value="1"/>
</dbReference>
<protein>
    <recommendedName>
        <fullName evidence="1">SCP2 domain-containing protein</fullName>
    </recommendedName>
</protein>
<comment type="caution">
    <text evidence="2">The sequence shown here is derived from an EMBL/GenBank/DDBJ whole genome shotgun (WGS) entry which is preliminary data.</text>
</comment>
<dbReference type="AlphaFoldDB" id="A0A0P7BLH6"/>
<dbReference type="Proteomes" id="UP000050454">
    <property type="component" value="Unassembled WGS sequence"/>
</dbReference>
<evidence type="ECO:0000259" key="1">
    <source>
        <dbReference type="Pfam" id="PF02036"/>
    </source>
</evidence>
<dbReference type="SUPFAM" id="SSF55718">
    <property type="entry name" value="SCP-like"/>
    <property type="match status" value="1"/>
</dbReference>
<feature type="domain" description="SCP2" evidence="1">
    <location>
        <begin position="6"/>
        <end position="99"/>
    </location>
</feature>
<dbReference type="Gene3D" id="3.30.1050.10">
    <property type="entry name" value="SCP2 sterol-binding domain"/>
    <property type="match status" value="1"/>
</dbReference>
<evidence type="ECO:0000313" key="3">
    <source>
        <dbReference type="Proteomes" id="UP000050454"/>
    </source>
</evidence>
<dbReference type="InterPro" id="IPR003033">
    <property type="entry name" value="SCP2_sterol-bd_dom"/>
</dbReference>
<proteinExistence type="predicted"/>
<dbReference type="EMBL" id="LGTQ01000009">
    <property type="protein sequence ID" value="KPM48105.1"/>
    <property type="molecule type" value="Genomic_DNA"/>
</dbReference>
<name>A0A0P7BLH6_9BACT</name>